<evidence type="ECO:0000313" key="2">
    <source>
        <dbReference type="Proteomes" id="UP000557688"/>
    </source>
</evidence>
<dbReference type="AlphaFoldDB" id="A0A839UYC7"/>
<organism evidence="1 2">
    <name type="scientific">Endobacter medicaginis</name>
    <dbReference type="NCBI Taxonomy" id="1181271"/>
    <lineage>
        <taxon>Bacteria</taxon>
        <taxon>Pseudomonadati</taxon>
        <taxon>Pseudomonadota</taxon>
        <taxon>Alphaproteobacteria</taxon>
        <taxon>Acetobacterales</taxon>
        <taxon>Acetobacteraceae</taxon>
        <taxon>Endobacter</taxon>
    </lineage>
</organism>
<accession>A0A839UYC7</accession>
<protein>
    <submittedName>
        <fullName evidence="1">Uncharacterized protein</fullName>
    </submittedName>
</protein>
<comment type="caution">
    <text evidence="1">The sequence shown here is derived from an EMBL/GenBank/DDBJ whole genome shotgun (WGS) entry which is preliminary data.</text>
</comment>
<reference evidence="1 2" key="1">
    <citation type="submission" date="2020-08" db="EMBL/GenBank/DDBJ databases">
        <title>Genomic Encyclopedia of Type Strains, Phase III (KMG-III): the genomes of soil and plant-associated and newly described type strains.</title>
        <authorList>
            <person name="Whitman W."/>
        </authorList>
    </citation>
    <scope>NUCLEOTIDE SEQUENCE [LARGE SCALE GENOMIC DNA]</scope>
    <source>
        <strain evidence="1 2">CECT 8088</strain>
    </source>
</reference>
<keyword evidence="2" id="KW-1185">Reference proteome</keyword>
<sequence>MVRKLAFGAAAPHQHAMRLLLTQDPCRDPTFGMTANPFLYQWLDGLLRTTFERAGWAVELVAPRAAGGRFDAGAIAAALGLDRSPQGWAALSGDIDTAGLDDALDAQFLAPGAGGAAADLLVGFELPPWLMGWATRRGIPAVCIAPSACRFLPTLPVEMHTTLPALHRAATARAIGEDELERAAALFAAARRARHGLPLMTQGRVGLLVGQMAIDAATIAGGRLTRIDEHIETLAEIARGFDWLLVRPHPYETDIAPLRAVCAAIGHARLTRLPTYDLLCAPPVGDVVALSSSVLAEARLFGRQAHGLLHNDRSRCRAALGLEPVVLGLDDLAGLLGALARSGDLSSAAPDRAGTGRATLAAPGLREGLGLDWGLEEQGLPAQLSPGSRIDAAHRPEARIVLPPASRPAGWWEPDTALLWTRDPVADLLLRVHDGVGRWLGMEVHAPAHAAAPVEVSLCAGSAHASCRLPPGGSTRLGLTVSDDMLIGGTLLDLRVLAGHRTAPAPGSADPRTLGVGLAHITLA</sequence>
<dbReference type="Proteomes" id="UP000557688">
    <property type="component" value="Unassembled WGS sequence"/>
</dbReference>
<name>A0A839UYC7_9PROT</name>
<dbReference type="EMBL" id="JACHXV010000001">
    <property type="protein sequence ID" value="MBB3172402.1"/>
    <property type="molecule type" value="Genomic_DNA"/>
</dbReference>
<evidence type="ECO:0000313" key="1">
    <source>
        <dbReference type="EMBL" id="MBB3172402.1"/>
    </source>
</evidence>
<proteinExistence type="predicted"/>
<dbReference type="RefSeq" id="WP_183274603.1">
    <property type="nucleotide sequence ID" value="NZ_JACHXV010000001.1"/>
</dbReference>
<gene>
    <name evidence="1" type="ORF">FHR90_000208</name>
</gene>